<evidence type="ECO:0000313" key="2">
    <source>
        <dbReference type="Proteomes" id="UP000095283"/>
    </source>
</evidence>
<feature type="region of interest" description="Disordered" evidence="1">
    <location>
        <begin position="81"/>
        <end position="102"/>
    </location>
</feature>
<dbReference type="AlphaFoldDB" id="A0A1I7WKU9"/>
<accession>A0A1I7WKU9</accession>
<proteinExistence type="predicted"/>
<evidence type="ECO:0000313" key="3">
    <source>
        <dbReference type="WBParaSite" id="Hba_05750"/>
    </source>
</evidence>
<keyword evidence="2" id="KW-1185">Reference proteome</keyword>
<dbReference type="Proteomes" id="UP000095283">
    <property type="component" value="Unplaced"/>
</dbReference>
<feature type="compositionally biased region" description="Basic and acidic residues" evidence="1">
    <location>
        <begin position="93"/>
        <end position="102"/>
    </location>
</feature>
<protein>
    <submittedName>
        <fullName evidence="3">Uncharacterized protein</fullName>
    </submittedName>
</protein>
<organism evidence="2 3">
    <name type="scientific">Heterorhabditis bacteriophora</name>
    <name type="common">Entomopathogenic nematode worm</name>
    <dbReference type="NCBI Taxonomy" id="37862"/>
    <lineage>
        <taxon>Eukaryota</taxon>
        <taxon>Metazoa</taxon>
        <taxon>Ecdysozoa</taxon>
        <taxon>Nematoda</taxon>
        <taxon>Chromadorea</taxon>
        <taxon>Rhabditida</taxon>
        <taxon>Rhabditina</taxon>
        <taxon>Rhabditomorpha</taxon>
        <taxon>Strongyloidea</taxon>
        <taxon>Heterorhabditidae</taxon>
        <taxon>Heterorhabditis</taxon>
    </lineage>
</organism>
<sequence length="102" mass="11253">MSLDGVRNRLKSRTSLIPLVPISRDQSITHKVSAMIHLQVHLQIPCYDFCPVQAIAIKMVSIIPEPESPNTAVSTLLETAQSRTATGGGQGRNQRELMTHTY</sequence>
<reference evidence="3" key="1">
    <citation type="submission" date="2016-11" db="UniProtKB">
        <authorList>
            <consortium name="WormBaseParasite"/>
        </authorList>
    </citation>
    <scope>IDENTIFICATION</scope>
</reference>
<dbReference type="WBParaSite" id="Hba_05750">
    <property type="protein sequence ID" value="Hba_05750"/>
    <property type="gene ID" value="Hba_05750"/>
</dbReference>
<name>A0A1I7WKU9_HETBA</name>
<evidence type="ECO:0000256" key="1">
    <source>
        <dbReference type="SAM" id="MobiDB-lite"/>
    </source>
</evidence>